<dbReference type="OrthoDB" id="1703870at2759"/>
<evidence type="ECO:0000313" key="2">
    <source>
        <dbReference type="EMBL" id="KAF3971613.1"/>
    </source>
</evidence>
<dbReference type="PANTHER" id="PTHR34938:SF4">
    <property type="entry name" value="TRANSMEMBRANE PROTEIN"/>
    <property type="match status" value="1"/>
</dbReference>
<dbReference type="PANTHER" id="PTHR34938">
    <property type="entry name" value="PROTEIN FERTILITY RESTORER RF2, MITOCHONDRIAL"/>
    <property type="match status" value="1"/>
</dbReference>
<dbReference type="GO" id="GO:0009507">
    <property type="term" value="C:chloroplast"/>
    <property type="evidence" value="ECO:0007669"/>
    <property type="project" value="TreeGrafter"/>
</dbReference>
<dbReference type="GO" id="GO:0009658">
    <property type="term" value="P:chloroplast organization"/>
    <property type="evidence" value="ECO:0007669"/>
    <property type="project" value="TreeGrafter"/>
</dbReference>
<sequence length="207" mass="22418">MQFRPLDYRRGRFQIASCGASLSHFDRRTPIMRSIGMSVICAAASNARCAAATSEQTQTVTKKSPTIASIPGKEMSPRLDDGGTGFPPYDRGGGGGGGGGGDIPSGGWILFGFLGVLDFLKDKEIKWRNQDDRNLLQTQAQEVHIHGRTLGLHCGPKTLCGGNIRVAPATSRRHLSQSSRFSEHLLSFRLFWSSKVSGEGARTVDLR</sequence>
<proteinExistence type="predicted"/>
<reference evidence="2" key="1">
    <citation type="submission" date="2020-03" db="EMBL/GenBank/DDBJ databases">
        <title>Castanea mollissima Vanexum genome sequencing.</title>
        <authorList>
            <person name="Staton M."/>
        </authorList>
    </citation>
    <scope>NUCLEOTIDE SEQUENCE</scope>
    <source>
        <tissue evidence="2">Leaf</tissue>
    </source>
</reference>
<name>A0A8J4RS47_9ROSI</name>
<feature type="region of interest" description="Disordered" evidence="1">
    <location>
        <begin position="60"/>
        <end position="98"/>
    </location>
</feature>
<gene>
    <name evidence="2" type="ORF">CMV_004812</name>
</gene>
<dbReference type="EMBL" id="JRKL02000411">
    <property type="protein sequence ID" value="KAF3971613.1"/>
    <property type="molecule type" value="Genomic_DNA"/>
</dbReference>
<organism evidence="2 3">
    <name type="scientific">Castanea mollissima</name>
    <name type="common">Chinese chestnut</name>
    <dbReference type="NCBI Taxonomy" id="60419"/>
    <lineage>
        <taxon>Eukaryota</taxon>
        <taxon>Viridiplantae</taxon>
        <taxon>Streptophyta</taxon>
        <taxon>Embryophyta</taxon>
        <taxon>Tracheophyta</taxon>
        <taxon>Spermatophyta</taxon>
        <taxon>Magnoliopsida</taxon>
        <taxon>eudicotyledons</taxon>
        <taxon>Gunneridae</taxon>
        <taxon>Pentapetalae</taxon>
        <taxon>rosids</taxon>
        <taxon>fabids</taxon>
        <taxon>Fagales</taxon>
        <taxon>Fagaceae</taxon>
        <taxon>Castanea</taxon>
    </lineage>
</organism>
<evidence type="ECO:0000313" key="3">
    <source>
        <dbReference type="Proteomes" id="UP000737018"/>
    </source>
</evidence>
<evidence type="ECO:0000256" key="1">
    <source>
        <dbReference type="SAM" id="MobiDB-lite"/>
    </source>
</evidence>
<dbReference type="GO" id="GO:0010027">
    <property type="term" value="P:thylakoid membrane organization"/>
    <property type="evidence" value="ECO:0007669"/>
    <property type="project" value="TreeGrafter"/>
</dbReference>
<accession>A0A8J4RS47</accession>
<comment type="caution">
    <text evidence="2">The sequence shown here is derived from an EMBL/GenBank/DDBJ whole genome shotgun (WGS) entry which is preliminary data.</text>
</comment>
<dbReference type="InterPro" id="IPR040299">
    <property type="entry name" value="RF2K-like"/>
</dbReference>
<keyword evidence="3" id="KW-1185">Reference proteome</keyword>
<dbReference type="Proteomes" id="UP000737018">
    <property type="component" value="Unassembled WGS sequence"/>
</dbReference>
<dbReference type="AlphaFoldDB" id="A0A8J4RS47"/>
<protein>
    <submittedName>
        <fullName evidence="2">Uncharacterized protein</fullName>
    </submittedName>
</protein>